<dbReference type="CDD" id="cd00064">
    <property type="entry name" value="FU"/>
    <property type="match status" value="1"/>
</dbReference>
<feature type="transmembrane region" description="Helical" evidence="10">
    <location>
        <begin position="1513"/>
        <end position="1535"/>
    </location>
</feature>
<dbReference type="GO" id="GO:0140359">
    <property type="term" value="F:ABC-type transporter activity"/>
    <property type="evidence" value="ECO:0007669"/>
    <property type="project" value="InterPro"/>
</dbReference>
<feature type="transmembrane region" description="Helical" evidence="10">
    <location>
        <begin position="472"/>
        <end position="491"/>
    </location>
</feature>
<accession>A0A8J2WS80</accession>
<dbReference type="InterPro" id="IPR006212">
    <property type="entry name" value="Furin_repeat"/>
</dbReference>
<evidence type="ECO:0000256" key="1">
    <source>
        <dbReference type="ARBA" id="ARBA00004141"/>
    </source>
</evidence>
<evidence type="ECO:0000256" key="10">
    <source>
        <dbReference type="SAM" id="Phobius"/>
    </source>
</evidence>
<dbReference type="OrthoDB" id="10255969at2759"/>
<comment type="similarity">
    <text evidence="2">Belongs to the ABC transporter superfamily. ABCA family.</text>
</comment>
<dbReference type="CDD" id="cd03263">
    <property type="entry name" value="ABC_subfamily_A"/>
    <property type="match status" value="2"/>
</dbReference>
<dbReference type="SUPFAM" id="SSF57184">
    <property type="entry name" value="Growth factor receptor domain"/>
    <property type="match status" value="1"/>
</dbReference>
<evidence type="ECO:0000256" key="5">
    <source>
        <dbReference type="ARBA" id="ARBA00022741"/>
    </source>
</evidence>
<dbReference type="Pfam" id="PF12698">
    <property type="entry name" value="ABC2_membrane_3"/>
    <property type="match status" value="1"/>
</dbReference>
<feature type="transmembrane region" description="Helical" evidence="10">
    <location>
        <begin position="226"/>
        <end position="252"/>
    </location>
</feature>
<keyword evidence="11" id="KW-0732">Signal</keyword>
<feature type="signal peptide" evidence="11">
    <location>
        <begin position="1"/>
        <end position="17"/>
    </location>
</feature>
<evidence type="ECO:0000313" key="13">
    <source>
        <dbReference type="EMBL" id="CAH0366322.1"/>
    </source>
</evidence>
<keyword evidence="3" id="KW-0813">Transport</keyword>
<dbReference type="InterPro" id="IPR027417">
    <property type="entry name" value="P-loop_NTPase"/>
</dbReference>
<evidence type="ECO:0000256" key="2">
    <source>
        <dbReference type="ARBA" id="ARBA00008869"/>
    </source>
</evidence>
<dbReference type="PANTHER" id="PTHR19229">
    <property type="entry name" value="ATP-BINDING CASSETTE TRANSPORTER SUBFAMILY A ABCA"/>
    <property type="match status" value="1"/>
</dbReference>
<dbReference type="Pfam" id="PF00005">
    <property type="entry name" value="ABC_tran"/>
    <property type="match status" value="2"/>
</dbReference>
<feature type="transmembrane region" description="Helical" evidence="10">
    <location>
        <begin position="1478"/>
        <end position="1501"/>
    </location>
</feature>
<evidence type="ECO:0000256" key="11">
    <source>
        <dbReference type="SAM" id="SignalP"/>
    </source>
</evidence>
<feature type="domain" description="ABC transporter" evidence="12">
    <location>
        <begin position="1716"/>
        <end position="1951"/>
    </location>
</feature>
<dbReference type="InterPro" id="IPR013525">
    <property type="entry name" value="ABC2_TM"/>
</dbReference>
<dbReference type="SMART" id="SM00382">
    <property type="entry name" value="AAA"/>
    <property type="match status" value="2"/>
</dbReference>
<gene>
    <name evidence="13" type="ORF">PECAL_1P28070</name>
</gene>
<feature type="transmembrane region" description="Helical" evidence="10">
    <location>
        <begin position="1297"/>
        <end position="1318"/>
    </location>
</feature>
<evidence type="ECO:0000256" key="9">
    <source>
        <dbReference type="SAM" id="MobiDB-lite"/>
    </source>
</evidence>
<dbReference type="PROSITE" id="PS50893">
    <property type="entry name" value="ABC_TRANSPORTER_2"/>
    <property type="match status" value="2"/>
</dbReference>
<feature type="transmembrane region" description="Helical" evidence="10">
    <location>
        <begin position="779"/>
        <end position="800"/>
    </location>
</feature>
<dbReference type="EMBL" id="CAKKNE010000001">
    <property type="protein sequence ID" value="CAH0366322.1"/>
    <property type="molecule type" value="Genomic_DNA"/>
</dbReference>
<evidence type="ECO:0000313" key="14">
    <source>
        <dbReference type="Proteomes" id="UP000789595"/>
    </source>
</evidence>
<evidence type="ECO:0000256" key="8">
    <source>
        <dbReference type="ARBA" id="ARBA00023136"/>
    </source>
</evidence>
<feature type="transmembrane region" description="Helical" evidence="10">
    <location>
        <begin position="1597"/>
        <end position="1619"/>
    </location>
</feature>
<reference evidence="13" key="1">
    <citation type="submission" date="2021-11" db="EMBL/GenBank/DDBJ databases">
        <authorList>
            <consortium name="Genoscope - CEA"/>
            <person name="William W."/>
        </authorList>
    </citation>
    <scope>NUCLEOTIDE SEQUENCE</scope>
</reference>
<dbReference type="PROSITE" id="PS00211">
    <property type="entry name" value="ABC_TRANSPORTER_1"/>
    <property type="match status" value="1"/>
</dbReference>
<keyword evidence="4 10" id="KW-0812">Transmembrane</keyword>
<dbReference type="GO" id="GO:0016887">
    <property type="term" value="F:ATP hydrolysis activity"/>
    <property type="evidence" value="ECO:0007669"/>
    <property type="project" value="InterPro"/>
</dbReference>
<dbReference type="InterPro" id="IPR003593">
    <property type="entry name" value="AAA+_ATPase"/>
</dbReference>
<name>A0A8J2WS80_9STRA</name>
<keyword evidence="7 10" id="KW-1133">Transmembrane helix</keyword>
<feature type="chain" id="PRO_5035321753" description="ABC transporter domain-containing protein" evidence="11">
    <location>
        <begin position="18"/>
        <end position="2141"/>
    </location>
</feature>
<evidence type="ECO:0000256" key="4">
    <source>
        <dbReference type="ARBA" id="ARBA00022692"/>
    </source>
</evidence>
<comment type="caution">
    <text evidence="13">The sequence shown here is derived from an EMBL/GenBank/DDBJ whole genome shotgun (WGS) entry which is preliminary data.</text>
</comment>
<feature type="transmembrane region" description="Helical" evidence="10">
    <location>
        <begin position="415"/>
        <end position="437"/>
    </location>
</feature>
<protein>
    <recommendedName>
        <fullName evidence="12">ABC transporter domain-containing protein</fullName>
    </recommendedName>
</protein>
<proteinExistence type="inferred from homology"/>
<feature type="transmembrane region" description="Helical" evidence="10">
    <location>
        <begin position="1339"/>
        <end position="1361"/>
    </location>
</feature>
<feature type="transmembrane region" description="Helical" evidence="10">
    <location>
        <begin position="622"/>
        <end position="641"/>
    </location>
</feature>
<dbReference type="FunFam" id="3.40.50.300:FF:002275">
    <property type="entry name" value="ATP-binding cassette, subfamily A (ABC1), member 16"/>
    <property type="match status" value="1"/>
</dbReference>
<feature type="transmembrane region" description="Helical" evidence="10">
    <location>
        <begin position="1381"/>
        <end position="1408"/>
    </location>
</feature>
<dbReference type="GO" id="GO:0016020">
    <property type="term" value="C:membrane"/>
    <property type="evidence" value="ECO:0007669"/>
    <property type="project" value="UniProtKB-SubCell"/>
</dbReference>
<feature type="transmembrane region" description="Helical" evidence="10">
    <location>
        <begin position="512"/>
        <end position="537"/>
    </location>
</feature>
<feature type="region of interest" description="Disordered" evidence="9">
    <location>
        <begin position="1124"/>
        <end position="1160"/>
    </location>
</feature>
<dbReference type="InterPro" id="IPR026082">
    <property type="entry name" value="ABCA"/>
</dbReference>
<feature type="transmembrane region" description="Helical" evidence="10">
    <location>
        <begin position="557"/>
        <end position="576"/>
    </location>
</feature>
<evidence type="ECO:0000256" key="3">
    <source>
        <dbReference type="ARBA" id="ARBA00022448"/>
    </source>
</evidence>
<evidence type="ECO:0000259" key="12">
    <source>
        <dbReference type="PROSITE" id="PS50893"/>
    </source>
</evidence>
<dbReference type="GO" id="GO:0005319">
    <property type="term" value="F:lipid transporter activity"/>
    <property type="evidence" value="ECO:0007669"/>
    <property type="project" value="TreeGrafter"/>
</dbReference>
<evidence type="ECO:0000256" key="7">
    <source>
        <dbReference type="ARBA" id="ARBA00022989"/>
    </source>
</evidence>
<keyword evidence="8 10" id="KW-0472">Membrane</keyword>
<dbReference type="InterPro" id="IPR009030">
    <property type="entry name" value="Growth_fac_rcpt_cys_sf"/>
</dbReference>
<feature type="compositionally biased region" description="Low complexity" evidence="9">
    <location>
        <begin position="1132"/>
        <end position="1142"/>
    </location>
</feature>
<evidence type="ECO:0000256" key="6">
    <source>
        <dbReference type="ARBA" id="ARBA00022840"/>
    </source>
</evidence>
<organism evidence="13 14">
    <name type="scientific">Pelagomonas calceolata</name>
    <dbReference type="NCBI Taxonomy" id="35677"/>
    <lineage>
        <taxon>Eukaryota</taxon>
        <taxon>Sar</taxon>
        <taxon>Stramenopiles</taxon>
        <taxon>Ochrophyta</taxon>
        <taxon>Pelagophyceae</taxon>
        <taxon>Pelagomonadales</taxon>
        <taxon>Pelagomonadaceae</taxon>
        <taxon>Pelagomonas</taxon>
    </lineage>
</organism>
<feature type="domain" description="ABC transporter" evidence="12">
    <location>
        <begin position="856"/>
        <end position="1090"/>
    </location>
</feature>
<dbReference type="Proteomes" id="UP000789595">
    <property type="component" value="Unassembled WGS sequence"/>
</dbReference>
<keyword evidence="6" id="KW-0067">ATP-binding</keyword>
<sequence>MRAAVALALAMTRAAAALEMRPRPLLTALVLGAVAAQAPAGMATLAPTPISEFSCAFMKEDEDSLMFDWESTQEMVHAWGGFSQCEHLRCDAATGALWLNVQREKVHTFRSKQSKGHRKVTRSYCMVLTPDGRYARYARGEYKLREERWMWREREKVSWKDVPHVNGTLAADAGFGTKMYDACVAQCPCAASEGRDDFPALSRALLDPDADATQVPGVCFDESPKYWFHFGWVTTAHWFLIFYLALSILGVWTLACCVSNRCCYAFGTLQKIRNEFADSCPTLATYLNKLCVEPCKLCVKWCCCCCMCCKATRVRKPPIPTAIEVTAQGPPGTAMTVVCQGGHVNVVVPDDVEEGGVFAVNPLVTQQPLPQVLPDNDVTLDAPPRSRSLIEQFRLLVWKVYWTKRRDKASLIKQVLGPALVLVVVWLLYVAGGLTFIPSLRWNPKNPNYKWKKGKLRDYTKGQVLSHGMLELYLGFIGFIPFVQVVVVSLVEEHGSRLVEYMKMAGLRPQAYWLAQFVSEGVIIGGLSAFMIAVVGAPGLFSFAGHADVPFFSLLGLHWTYLLALVSVGFCAAALVPNALVASLFALISQVAGVVCYFVGAWREKSNGAMAATSVWNKSVTIQRWYSLYPQFAYMLLVEGFQSHRKKRCRVWGAYKGEAFISSDYGCSAPEGKSLEEAKDSALVGLGAFLGEHRCPAFDEALQYSYSYDYDDTYAGPCADHCTSCDGSADNCQSCDQGYTLYDNSCLEGLASCGVQGPYSTYPHFYNQETGQPSSSWTAALYGMMLLDCVIFLVLAWYFAQIVPWSEFGKPRPWYFPLLPSTYMSVPPAKVEDGDESLLEGCPSDAYEERTGEPVVVVRGLTKTFGEFRAVNGVSFEMVEDEVFCLLGHNGAGKTTTINVLSGLLPPDPSARKTAVVYGKDIGNPEAIHSLRRVLGVCPQHDVLFPHLTLREHVAFFGQLKGRDAVSAAKDADSLLEVFRLSDRAHHLGSELSGGQKRKLSVSIALSGSSKFIVLDEPTAGMDPVARRELWTLLRAVRMKRALLLTTHHMDEAEALGDRVAIMASGKVRADGSVDFLKRAFGKGYAVSFEAQNAEQARSLVSKAAPSSVVEDIAEASLAGMHTTDARQAYTRSRSSRSGSFSEEVESSMHTEEEGTQATPRGLVRCAFSLPLDKGDELPALFGALRGVAESVAFSTTTLEDVFLAVGEDDAVHNVAKVNERGESYKQLYEGENIVDVPRSLLRHSSAILRLRGRLAFNDLITVLLPFQGIEYVVMEIHRLVTGEKRLGPLSRLAAKYVVGVRALILAVLPSVGALVLCKVAKDGSLAGSGRKWGFRTNILLVLPLFGIWVLLPGLIAEPVVKERKVRLRNLLAVSGLDHRAYWLGSLLGDLVPLVFGVSVTLLAIYGYGISFLVEETKTRTIFPENYTIMAETGLPAMNPQTGLPLTNLEWCFALGDYDDCITTTRERRTWLGDAPQLIAIYLLFPPAVIAFSHLMSYAFLDPFVCVGATPVYVIGLLILPDVFIIFLGLAFGGWMPGSKEAQLFNWNALEAMAAFAWLGSFVSPPNVIVFTLLRVMRMAFVATKGNSPEAWNPTWPSYWVLCVILITQFVVFEGLAYVKDRLYTRPLPYTKTRFSTRRKNNLDEDVLAERERVLALFEDGEKEEEDVVESDPSLVQKVVSKVTAVKDALLDELSDPNYYAPRIKMDAAPEDKYGLNVREVRKVFPPKRHGQRAVEAVRGCTFGVRTGEVFGLLGANGAGKTTTMSAVMRAVEPTSGDVAISGTSVLSSFAQASEHLAVVNQHNTLWDALSCADHLRLFARLRMLENEVEDAVAATLARVELLNHADKPAGRLSGGMKRKLCGACALIGDPQIVLLDEPSAGLDPVSQRNLWNLIKATMAGRAVVLTTHSMVEADFLCDRIGIMVQGQLRCLGTSDHLKQRYASGYELVVKIEDDALEGVSAFVKERFGATLAAADAGTLTYELSKSSEKSADLLADAFQAFDESTRKSLKVAEFSVVQASLEKVFIRIVSGEGGEHEARDAHNRSVQVAQDLGDDSDDDLDNFQFRERTCCKCSYFAHGLLCKYHSTCCCAMCCYMFMSIFGASWFVWFNTCTLTLLFHMFAAVTNCVGRCCLQEPKVED</sequence>
<dbReference type="SUPFAM" id="SSF52540">
    <property type="entry name" value="P-loop containing nucleoside triphosphate hydrolases"/>
    <property type="match status" value="2"/>
</dbReference>
<keyword evidence="5" id="KW-0547">Nucleotide-binding</keyword>
<dbReference type="Gene3D" id="3.40.50.300">
    <property type="entry name" value="P-loop containing nucleotide triphosphate hydrolases"/>
    <property type="match status" value="2"/>
</dbReference>
<dbReference type="InterPro" id="IPR017871">
    <property type="entry name" value="ABC_transporter-like_CS"/>
</dbReference>
<dbReference type="GO" id="GO:0005524">
    <property type="term" value="F:ATP binding"/>
    <property type="evidence" value="ECO:0007669"/>
    <property type="project" value="UniProtKB-KW"/>
</dbReference>
<dbReference type="InterPro" id="IPR003439">
    <property type="entry name" value="ABC_transporter-like_ATP-bd"/>
</dbReference>
<comment type="subcellular location">
    <subcellularLocation>
        <location evidence="1">Membrane</location>
        <topology evidence="1">Multi-pass membrane protein</topology>
    </subcellularLocation>
</comment>
<feature type="transmembrane region" description="Helical" evidence="10">
    <location>
        <begin position="1556"/>
        <end position="1577"/>
    </location>
</feature>
<dbReference type="FunFam" id="3.40.50.300:FF:000335">
    <property type="entry name" value="ATP binding cassette subfamily A member 5"/>
    <property type="match status" value="1"/>
</dbReference>
<keyword evidence="14" id="KW-1185">Reference proteome</keyword>
<feature type="transmembrane region" description="Helical" evidence="10">
    <location>
        <begin position="583"/>
        <end position="602"/>
    </location>
</feature>